<comment type="caution">
    <text evidence="6">The sequence shown here is derived from an EMBL/GenBank/DDBJ whole genome shotgun (WGS) entry which is preliminary data.</text>
</comment>
<feature type="domain" description="Legume lectin" evidence="5">
    <location>
        <begin position="29"/>
        <end position="267"/>
    </location>
</feature>
<organism evidence="6 7">
    <name type="scientific">Brassica carinata</name>
    <name type="common">Ethiopian mustard</name>
    <name type="synonym">Abyssinian cabbage</name>
    <dbReference type="NCBI Taxonomy" id="52824"/>
    <lineage>
        <taxon>Eukaryota</taxon>
        <taxon>Viridiplantae</taxon>
        <taxon>Streptophyta</taxon>
        <taxon>Embryophyta</taxon>
        <taxon>Tracheophyta</taxon>
        <taxon>Spermatophyta</taxon>
        <taxon>Magnoliopsida</taxon>
        <taxon>eudicotyledons</taxon>
        <taxon>Gunneridae</taxon>
        <taxon>Pentapetalae</taxon>
        <taxon>rosids</taxon>
        <taxon>malvids</taxon>
        <taxon>Brassicales</taxon>
        <taxon>Brassicaceae</taxon>
        <taxon>Brassiceae</taxon>
        <taxon>Brassica</taxon>
    </lineage>
</organism>
<keyword evidence="4" id="KW-0732">Signal</keyword>
<evidence type="ECO:0000256" key="4">
    <source>
        <dbReference type="SAM" id="SignalP"/>
    </source>
</evidence>
<dbReference type="Pfam" id="PF00139">
    <property type="entry name" value="Lectin_legB"/>
    <property type="match status" value="1"/>
</dbReference>
<reference evidence="6 7" key="1">
    <citation type="submission" date="2020-02" db="EMBL/GenBank/DDBJ databases">
        <authorList>
            <person name="Ma Q."/>
            <person name="Huang Y."/>
            <person name="Song X."/>
            <person name="Pei D."/>
        </authorList>
    </citation>
    <scope>NUCLEOTIDE SEQUENCE [LARGE SCALE GENOMIC DNA]</scope>
    <source>
        <strain evidence="6">Sxm20200214</strain>
        <tissue evidence="6">Leaf</tissue>
    </source>
</reference>
<name>A0A8X8AYQ1_BRACI</name>
<dbReference type="OrthoDB" id="2019747at2759"/>
<evidence type="ECO:0000256" key="3">
    <source>
        <dbReference type="SAM" id="Phobius"/>
    </source>
</evidence>
<comment type="similarity">
    <text evidence="1">Belongs to the leguminous lectin family.</text>
</comment>
<proteinExistence type="inferred from homology"/>
<dbReference type="PANTHER" id="PTHR32401:SF18">
    <property type="entry name" value="(RAPE) HYPOTHETICAL PROTEIN"/>
    <property type="match status" value="1"/>
</dbReference>
<dbReference type="AlphaFoldDB" id="A0A8X8AYQ1"/>
<dbReference type="EMBL" id="JAAMPC010000004">
    <property type="protein sequence ID" value="KAG2315428.1"/>
    <property type="molecule type" value="Genomic_DNA"/>
</dbReference>
<gene>
    <name evidence="6" type="ORF">Bca52824_018550</name>
</gene>
<evidence type="ECO:0000259" key="5">
    <source>
        <dbReference type="Pfam" id="PF00139"/>
    </source>
</evidence>
<feature type="transmembrane region" description="Helical" evidence="3">
    <location>
        <begin position="296"/>
        <end position="321"/>
    </location>
</feature>
<keyword evidence="3" id="KW-1133">Transmembrane helix</keyword>
<evidence type="ECO:0000256" key="1">
    <source>
        <dbReference type="ARBA" id="ARBA00007606"/>
    </source>
</evidence>
<dbReference type="GO" id="GO:0030246">
    <property type="term" value="F:carbohydrate binding"/>
    <property type="evidence" value="ECO:0007669"/>
    <property type="project" value="UniProtKB-KW"/>
</dbReference>
<dbReference type="InterPro" id="IPR050258">
    <property type="entry name" value="Leguminous_Lectin"/>
</dbReference>
<dbReference type="SUPFAM" id="SSF49899">
    <property type="entry name" value="Concanavalin A-like lectins/glucanases"/>
    <property type="match status" value="1"/>
</dbReference>
<sequence>MAMLFKALGFMFVLYFKIHGTMAADGNFSFSFDGFAKSPSFDKDVSLFGDSKLVSSTSSIQLTDSVSGSVGGVVYKKPIKLLQGKERRMNSLSFSTYFSFSMPNEISDVLGFVMVPTSFDLSLFGKKDNSSSSALGFLFQYAKNETVVGFEFDVSSGGNRARILMGRPESSQIRNLSFEGDLMMDNGGRLSCMVEYEASSKRMMVRFRKSGSVKMYDPFFSFSVDLEELWKGGEFMVGLTSTNGNSSNEHFLHSWRFEIRHPPPMWMHSEPLQPYEAMEADSSREEEDGVERNECIWGMLGILVLGAVCGALGAVLALCIWTICGVRRSMVVVPEECPVKDVSAIEEGKK</sequence>
<dbReference type="Gene3D" id="2.60.120.200">
    <property type="match status" value="1"/>
</dbReference>
<evidence type="ECO:0000256" key="2">
    <source>
        <dbReference type="ARBA" id="ARBA00022734"/>
    </source>
</evidence>
<keyword evidence="3" id="KW-0812">Transmembrane</keyword>
<keyword evidence="2" id="KW-0430">Lectin</keyword>
<dbReference type="PANTHER" id="PTHR32401">
    <property type="entry name" value="CONCANAVALIN A-LIKE LECTIN FAMILY PROTEIN"/>
    <property type="match status" value="1"/>
</dbReference>
<feature type="signal peptide" evidence="4">
    <location>
        <begin position="1"/>
        <end position="23"/>
    </location>
</feature>
<keyword evidence="7" id="KW-1185">Reference proteome</keyword>
<evidence type="ECO:0000313" key="6">
    <source>
        <dbReference type="EMBL" id="KAG2315428.1"/>
    </source>
</evidence>
<feature type="chain" id="PRO_5036475700" description="Legume lectin domain-containing protein" evidence="4">
    <location>
        <begin position="24"/>
        <end position="350"/>
    </location>
</feature>
<accession>A0A8X8AYQ1</accession>
<dbReference type="Proteomes" id="UP000886595">
    <property type="component" value="Unassembled WGS sequence"/>
</dbReference>
<keyword evidence="3" id="KW-0472">Membrane</keyword>
<evidence type="ECO:0000313" key="7">
    <source>
        <dbReference type="Proteomes" id="UP000886595"/>
    </source>
</evidence>
<dbReference type="InterPro" id="IPR013320">
    <property type="entry name" value="ConA-like_dom_sf"/>
</dbReference>
<protein>
    <recommendedName>
        <fullName evidence="5">Legume lectin domain-containing protein</fullName>
    </recommendedName>
</protein>
<dbReference type="InterPro" id="IPR001220">
    <property type="entry name" value="Legume_lectin_dom"/>
</dbReference>